<reference evidence="2" key="1">
    <citation type="submission" date="2015-10" db="EMBL/GenBank/DDBJ databases">
        <title>Niche specialization of a soil ammonia-oxidizing archaeon, Candidatus Nitrosocosmicus oleophilus.</title>
        <authorList>
            <person name="Jung M.-Y."/>
            <person name="Rhee S.-K."/>
        </authorList>
    </citation>
    <scope>NUCLEOTIDE SEQUENCE [LARGE SCALE GENOMIC DNA]</scope>
    <source>
        <strain evidence="2">MY3</strain>
    </source>
</reference>
<evidence type="ECO:0000313" key="1">
    <source>
        <dbReference type="EMBL" id="ALI34769.1"/>
    </source>
</evidence>
<dbReference type="KEGG" id="taa:NMY3_00557"/>
<dbReference type="EMBL" id="CP012850">
    <property type="protein sequence ID" value="ALI34769.1"/>
    <property type="molecule type" value="Genomic_DNA"/>
</dbReference>
<evidence type="ECO:0000313" key="2">
    <source>
        <dbReference type="Proteomes" id="UP000058925"/>
    </source>
</evidence>
<keyword evidence="2" id="KW-1185">Reference proteome</keyword>
<sequence>MRDYKSTILVDKETRSMLSKIGRKNQSYDQIIRELIETKNRVGLLEIDAGNFSSSELDRS</sequence>
<name>A0A654LWP3_9ARCH</name>
<dbReference type="Proteomes" id="UP000058925">
    <property type="component" value="Chromosome"/>
</dbReference>
<dbReference type="OrthoDB" id="195455at2157"/>
<dbReference type="AlphaFoldDB" id="A0A654LWP3"/>
<gene>
    <name evidence="1" type="ORF">NMY3_00557</name>
</gene>
<protein>
    <submittedName>
        <fullName evidence="1">Uncharacterized protein</fullName>
    </submittedName>
</protein>
<dbReference type="RefSeq" id="WP_196817372.1">
    <property type="nucleotide sequence ID" value="NZ_CP012850.1"/>
</dbReference>
<organism evidence="1 2">
    <name type="scientific">Candidatus Nitrosocosmicus oleophilus</name>
    <dbReference type="NCBI Taxonomy" id="1353260"/>
    <lineage>
        <taxon>Archaea</taxon>
        <taxon>Nitrososphaerota</taxon>
        <taxon>Nitrososphaeria</taxon>
        <taxon>Nitrososphaerales</taxon>
        <taxon>Nitrososphaeraceae</taxon>
        <taxon>Candidatus Nitrosocosmicus</taxon>
    </lineage>
</organism>
<dbReference type="GeneID" id="60420721"/>
<proteinExistence type="predicted"/>
<accession>A0A654LWP3</accession>